<organism evidence="10 11">
    <name type="scientific">Acetobacter lambici</name>
    <dbReference type="NCBI Taxonomy" id="1332824"/>
    <lineage>
        <taxon>Bacteria</taxon>
        <taxon>Pseudomonadati</taxon>
        <taxon>Pseudomonadota</taxon>
        <taxon>Alphaproteobacteria</taxon>
        <taxon>Acetobacterales</taxon>
        <taxon>Acetobacteraceae</taxon>
        <taxon>Acetobacter</taxon>
    </lineage>
</organism>
<dbReference type="Pfam" id="PF01300">
    <property type="entry name" value="Sua5_yciO_yrdC"/>
    <property type="match status" value="1"/>
</dbReference>
<dbReference type="RefSeq" id="WP_165992478.1">
    <property type="nucleotide sequence ID" value="NZ_JAMYZY010000034.1"/>
</dbReference>
<dbReference type="Gene3D" id="3.30.420.360">
    <property type="match status" value="1"/>
</dbReference>
<name>A0ABT1F2J8_9PROT</name>
<dbReference type="PROSITE" id="PS00150">
    <property type="entry name" value="ACYLPHOSPHATASE_1"/>
    <property type="match status" value="1"/>
</dbReference>
<evidence type="ECO:0000256" key="3">
    <source>
        <dbReference type="ARBA" id="ARBA00022723"/>
    </source>
</evidence>
<dbReference type="PANTHER" id="PTHR42959">
    <property type="entry name" value="CARBAMOYLTRANSFERASE"/>
    <property type="match status" value="1"/>
</dbReference>
<keyword evidence="5" id="KW-0862">Zinc</keyword>
<reference evidence="10 11" key="1">
    <citation type="submission" date="2022-06" db="EMBL/GenBank/DDBJ databases">
        <title>Acetobacer genomes from food samples.</title>
        <authorList>
            <person name="Sombolestani A."/>
        </authorList>
    </citation>
    <scope>NUCLEOTIDE SEQUENCE [LARGE SCALE GENOMIC DNA]</scope>
    <source>
        <strain evidence="10 11">R-83285</strain>
    </source>
</reference>
<dbReference type="SUPFAM" id="SSF55821">
    <property type="entry name" value="YrdC/RibB"/>
    <property type="match status" value="1"/>
</dbReference>
<dbReference type="SUPFAM" id="SSF54975">
    <property type="entry name" value="Acylphosphatase/BLUF domain-like"/>
    <property type="match status" value="1"/>
</dbReference>
<dbReference type="InterPro" id="IPR004421">
    <property type="entry name" value="Carbamoyltransferase_HypF"/>
</dbReference>
<dbReference type="InterPro" id="IPR017968">
    <property type="entry name" value="Acylphosphatase_CS"/>
</dbReference>
<protein>
    <recommendedName>
        <fullName evidence="7">acylphosphatase</fullName>
        <ecNumber evidence="7">3.6.1.7</ecNumber>
    </recommendedName>
</protein>
<keyword evidence="2 10" id="KW-0436">Ligase</keyword>
<dbReference type="InterPro" id="IPR036046">
    <property type="entry name" value="Acylphosphatase-like_dom_sf"/>
</dbReference>
<gene>
    <name evidence="10" type="primary">hypF</name>
    <name evidence="10" type="ORF">NKW50_12510</name>
</gene>
<feature type="active site" evidence="7">
    <location>
        <position position="20"/>
    </location>
</feature>
<dbReference type="Pfam" id="PF00708">
    <property type="entry name" value="Acylphosphatase"/>
    <property type="match status" value="1"/>
</dbReference>
<feature type="active site" evidence="7">
    <location>
        <position position="38"/>
    </location>
</feature>
<dbReference type="NCBIfam" id="TIGR00143">
    <property type="entry name" value="hypF"/>
    <property type="match status" value="1"/>
</dbReference>
<dbReference type="InterPro" id="IPR041440">
    <property type="entry name" value="HypF_C"/>
</dbReference>
<dbReference type="PANTHER" id="PTHR42959:SF1">
    <property type="entry name" value="CARBAMOYLTRANSFERASE HYPF"/>
    <property type="match status" value="1"/>
</dbReference>
<comment type="catalytic activity">
    <reaction evidence="7">
        <text>an acyl phosphate + H2O = a carboxylate + phosphate + H(+)</text>
        <dbReference type="Rhea" id="RHEA:14965"/>
        <dbReference type="ChEBI" id="CHEBI:15377"/>
        <dbReference type="ChEBI" id="CHEBI:15378"/>
        <dbReference type="ChEBI" id="CHEBI:29067"/>
        <dbReference type="ChEBI" id="CHEBI:43474"/>
        <dbReference type="ChEBI" id="CHEBI:59918"/>
        <dbReference type="EC" id="3.6.1.7"/>
    </reaction>
</comment>
<evidence type="ECO:0000313" key="10">
    <source>
        <dbReference type="EMBL" id="MCP1259415.1"/>
    </source>
</evidence>
<sequence length="482" mass="51341">MPDCTEEILVTGLVQGVGFRPFVWRLAQRLGVRGSVSNRGDGVRIVAAAPPDLLAALVAGLASPPPRARITGIRRCAVQNEGWQDFTIEASQPGTVQAGIVADLAVCSACIAEITDPKNRRYHYAFTNCTDCGPRFSIVTGIPYDRARTTMAAFAMCQTCGAEYTNPQDRRFHAQPVACPVCGPQLEFVPAGAQSGRVVGDASLDQAVASLRAGQIVAIKGIGGFHLACLARSEEAVGLLRARKNRPSRPLAVMVRDMAMAEAHAHLCQAEREALEDVSAPVVLVRSRVCLPLAANVAPGMERVGLLLPYTPLHVLLLDKIGEPLVMSSANRSGQPQVVNNAAAWVELQGVADAWLMHDRPIARRLDDSVVRVLAGHTRVLRRGRGLAPEPLQLPGMLANAPPVLAVGGDLKAAFCLTQGERAVLSHHLGDMAQLATEQAMLAGLADYRALFGQTPAIVAVDAHPAYRSRAVGQKLVLPHFS</sequence>
<proteinExistence type="predicted"/>
<dbReference type="Gene3D" id="3.90.870.50">
    <property type="match status" value="1"/>
</dbReference>
<keyword evidence="4" id="KW-0863">Zinc-finger</keyword>
<dbReference type="InterPro" id="IPR017945">
    <property type="entry name" value="DHBP_synth_RibB-like_a/b_dom"/>
</dbReference>
<dbReference type="PROSITE" id="PS51163">
    <property type="entry name" value="YRDC"/>
    <property type="match status" value="1"/>
</dbReference>
<evidence type="ECO:0000256" key="1">
    <source>
        <dbReference type="ARBA" id="ARBA00004711"/>
    </source>
</evidence>
<comment type="catalytic activity">
    <reaction evidence="6">
        <text>C-terminal L-cysteinyl-[HypE protein] + carbamoyl phosphate + ATP + H2O = C-terminal S-carboxamide-L-cysteinyl-[HypE protein] + AMP + phosphate + diphosphate + H(+)</text>
        <dbReference type="Rhea" id="RHEA:55636"/>
        <dbReference type="Rhea" id="RHEA-COMP:14247"/>
        <dbReference type="Rhea" id="RHEA-COMP:14392"/>
        <dbReference type="ChEBI" id="CHEBI:15377"/>
        <dbReference type="ChEBI" id="CHEBI:15378"/>
        <dbReference type="ChEBI" id="CHEBI:30616"/>
        <dbReference type="ChEBI" id="CHEBI:33019"/>
        <dbReference type="ChEBI" id="CHEBI:43474"/>
        <dbReference type="ChEBI" id="CHEBI:58228"/>
        <dbReference type="ChEBI" id="CHEBI:76913"/>
        <dbReference type="ChEBI" id="CHEBI:139126"/>
        <dbReference type="ChEBI" id="CHEBI:456215"/>
    </reaction>
</comment>
<dbReference type="InterPro" id="IPR011125">
    <property type="entry name" value="Znf_HypF"/>
</dbReference>
<feature type="domain" description="YrdC-like" evidence="9">
    <location>
        <begin position="201"/>
        <end position="386"/>
    </location>
</feature>
<dbReference type="EC" id="3.6.1.7" evidence="7"/>
<dbReference type="Pfam" id="PF17788">
    <property type="entry name" value="HypF_C"/>
    <property type="match status" value="1"/>
</dbReference>
<dbReference type="Gene3D" id="3.30.110.120">
    <property type="match status" value="1"/>
</dbReference>
<dbReference type="GO" id="GO:0016874">
    <property type="term" value="F:ligase activity"/>
    <property type="evidence" value="ECO:0007669"/>
    <property type="project" value="UniProtKB-KW"/>
</dbReference>
<comment type="caution">
    <text evidence="10">The sequence shown here is derived from an EMBL/GenBank/DDBJ whole genome shotgun (WGS) entry which is preliminary data.</text>
</comment>
<evidence type="ECO:0000256" key="7">
    <source>
        <dbReference type="PROSITE-ProRule" id="PRU00520"/>
    </source>
</evidence>
<dbReference type="PROSITE" id="PS51160">
    <property type="entry name" value="ACYLPHOSPHATASE_3"/>
    <property type="match status" value="1"/>
</dbReference>
<keyword evidence="3" id="KW-0479">Metal-binding</keyword>
<feature type="domain" description="Acylphosphatase-like" evidence="8">
    <location>
        <begin position="5"/>
        <end position="90"/>
    </location>
</feature>
<evidence type="ECO:0000256" key="4">
    <source>
        <dbReference type="ARBA" id="ARBA00022771"/>
    </source>
</evidence>
<evidence type="ECO:0000259" key="9">
    <source>
        <dbReference type="PROSITE" id="PS51163"/>
    </source>
</evidence>
<dbReference type="InterPro" id="IPR051060">
    <property type="entry name" value="Carbamoyltrans_HypF-like"/>
</dbReference>
<comment type="pathway">
    <text evidence="1">Protein modification; [NiFe] hydrogenase maturation.</text>
</comment>
<accession>A0ABT1F2J8</accession>
<dbReference type="Pfam" id="PF07503">
    <property type="entry name" value="zf-HYPF"/>
    <property type="match status" value="2"/>
</dbReference>
<dbReference type="InterPro" id="IPR006070">
    <property type="entry name" value="Sua5-like_dom"/>
</dbReference>
<evidence type="ECO:0000313" key="11">
    <source>
        <dbReference type="Proteomes" id="UP001523528"/>
    </source>
</evidence>
<evidence type="ECO:0000256" key="2">
    <source>
        <dbReference type="ARBA" id="ARBA00022598"/>
    </source>
</evidence>
<keyword evidence="11" id="KW-1185">Reference proteome</keyword>
<dbReference type="EMBL" id="JAMYZZ010000031">
    <property type="protein sequence ID" value="MCP1259415.1"/>
    <property type="molecule type" value="Genomic_DNA"/>
</dbReference>
<evidence type="ECO:0000259" key="8">
    <source>
        <dbReference type="PROSITE" id="PS51160"/>
    </source>
</evidence>
<dbReference type="Proteomes" id="UP001523528">
    <property type="component" value="Unassembled WGS sequence"/>
</dbReference>
<evidence type="ECO:0000256" key="5">
    <source>
        <dbReference type="ARBA" id="ARBA00022833"/>
    </source>
</evidence>
<evidence type="ECO:0000256" key="6">
    <source>
        <dbReference type="ARBA" id="ARBA00048220"/>
    </source>
</evidence>
<dbReference type="InterPro" id="IPR001792">
    <property type="entry name" value="Acylphosphatase-like_dom"/>
</dbReference>
<keyword evidence="7" id="KW-0378">Hydrolase</keyword>